<name>A0ABY4NBG3_9MICO</name>
<evidence type="ECO:0000256" key="1">
    <source>
        <dbReference type="SAM" id="MobiDB-lite"/>
    </source>
</evidence>
<sequence>MRLSHLVHAARHALRTEKGRQAAGSAADAVAGAARKRAPAHAQKIDRAHRSARDFLDRR</sequence>
<evidence type="ECO:0000313" key="2">
    <source>
        <dbReference type="EMBL" id="UQN31449.1"/>
    </source>
</evidence>
<organism evidence="2 3">
    <name type="scientific">Brachybacterium kimchii</name>
    <dbReference type="NCBI Taxonomy" id="2942909"/>
    <lineage>
        <taxon>Bacteria</taxon>
        <taxon>Bacillati</taxon>
        <taxon>Actinomycetota</taxon>
        <taxon>Actinomycetes</taxon>
        <taxon>Micrococcales</taxon>
        <taxon>Dermabacteraceae</taxon>
        <taxon>Brachybacterium</taxon>
    </lineage>
</organism>
<dbReference type="Proteomes" id="UP001055868">
    <property type="component" value="Chromosome"/>
</dbReference>
<feature type="compositionally biased region" description="Basic and acidic residues" evidence="1">
    <location>
        <begin position="43"/>
        <end position="59"/>
    </location>
</feature>
<keyword evidence="3" id="KW-1185">Reference proteome</keyword>
<protein>
    <submittedName>
        <fullName evidence="2">Uncharacterized protein</fullName>
    </submittedName>
</protein>
<proteinExistence type="predicted"/>
<accession>A0ABY4NBG3</accession>
<reference evidence="2" key="1">
    <citation type="submission" date="2022-05" db="EMBL/GenBank/DDBJ databases">
        <title>Genomic analysis of Brachybacterium sp. CBA3104.</title>
        <authorList>
            <person name="Roh S.W."/>
            <person name="Kim Y.B."/>
            <person name="Kim Y."/>
        </authorList>
    </citation>
    <scope>NUCLEOTIDE SEQUENCE</scope>
    <source>
        <strain evidence="2">CBA3104</strain>
    </source>
</reference>
<feature type="region of interest" description="Disordered" evidence="1">
    <location>
        <begin position="32"/>
        <end position="59"/>
    </location>
</feature>
<gene>
    <name evidence="2" type="ORF">M4486_09280</name>
</gene>
<dbReference type="RefSeq" id="WP_249480870.1">
    <property type="nucleotide sequence ID" value="NZ_CP097218.1"/>
</dbReference>
<dbReference type="EMBL" id="CP097218">
    <property type="protein sequence ID" value="UQN31449.1"/>
    <property type="molecule type" value="Genomic_DNA"/>
</dbReference>
<evidence type="ECO:0000313" key="3">
    <source>
        <dbReference type="Proteomes" id="UP001055868"/>
    </source>
</evidence>